<accession>A0A078AUG7</accession>
<keyword evidence="2" id="KW-0677">Repeat</keyword>
<dbReference type="PROSITE" id="PS00018">
    <property type="entry name" value="EF_HAND_1"/>
    <property type="match status" value="8"/>
</dbReference>
<evidence type="ECO:0000313" key="7">
    <source>
        <dbReference type="Proteomes" id="UP000039865"/>
    </source>
</evidence>
<organism evidence="6 7">
    <name type="scientific">Stylonychia lemnae</name>
    <name type="common">Ciliate</name>
    <dbReference type="NCBI Taxonomy" id="5949"/>
    <lineage>
        <taxon>Eukaryota</taxon>
        <taxon>Sar</taxon>
        <taxon>Alveolata</taxon>
        <taxon>Ciliophora</taxon>
        <taxon>Intramacronucleata</taxon>
        <taxon>Spirotrichea</taxon>
        <taxon>Stichotrichia</taxon>
        <taxon>Sporadotrichida</taxon>
        <taxon>Oxytrichidae</taxon>
        <taxon>Stylonychinae</taxon>
        <taxon>Stylonychia</taxon>
    </lineage>
</organism>
<dbReference type="OrthoDB" id="444540at2759"/>
<dbReference type="InParanoid" id="A0A078AUG7"/>
<dbReference type="Pfam" id="PF13499">
    <property type="entry name" value="EF-hand_7"/>
    <property type="match status" value="3"/>
</dbReference>
<gene>
    <name evidence="6" type="primary">Contig3173.g3393</name>
    <name evidence="6" type="ORF">STYLEM_14740</name>
</gene>
<dbReference type="InterPro" id="IPR002048">
    <property type="entry name" value="EF_hand_dom"/>
</dbReference>
<dbReference type="InterPro" id="IPR051581">
    <property type="entry name" value="Ca-bind"/>
</dbReference>
<feature type="domain" description="EF-hand" evidence="5">
    <location>
        <begin position="164"/>
        <end position="199"/>
    </location>
</feature>
<evidence type="ECO:0000256" key="4">
    <source>
        <dbReference type="SAM" id="MobiDB-lite"/>
    </source>
</evidence>
<dbReference type="SUPFAM" id="SSF47473">
    <property type="entry name" value="EF-hand"/>
    <property type="match status" value="3"/>
</dbReference>
<feature type="domain" description="EF-hand" evidence="5">
    <location>
        <begin position="200"/>
        <end position="235"/>
    </location>
</feature>
<dbReference type="InterPro" id="IPR018247">
    <property type="entry name" value="EF_Hand_1_Ca_BS"/>
</dbReference>
<dbReference type="PROSITE" id="PS50222">
    <property type="entry name" value="EF_HAND_2"/>
    <property type="match status" value="6"/>
</dbReference>
<reference evidence="6 7" key="1">
    <citation type="submission" date="2014-06" db="EMBL/GenBank/DDBJ databases">
        <authorList>
            <person name="Swart Estienne"/>
        </authorList>
    </citation>
    <scope>NUCLEOTIDE SEQUENCE [LARGE SCALE GENOMIC DNA]</scope>
    <source>
        <strain evidence="6 7">130c</strain>
    </source>
</reference>
<feature type="region of interest" description="Disordered" evidence="4">
    <location>
        <begin position="312"/>
        <end position="394"/>
    </location>
</feature>
<feature type="domain" description="EF-hand" evidence="5">
    <location>
        <begin position="487"/>
        <end position="522"/>
    </location>
</feature>
<dbReference type="SMART" id="SM00054">
    <property type="entry name" value="EFh"/>
    <property type="match status" value="8"/>
</dbReference>
<keyword evidence="1" id="KW-0479">Metal-binding</keyword>
<dbReference type="GO" id="GO:0005509">
    <property type="term" value="F:calcium ion binding"/>
    <property type="evidence" value="ECO:0007669"/>
    <property type="project" value="InterPro"/>
</dbReference>
<evidence type="ECO:0000256" key="3">
    <source>
        <dbReference type="ARBA" id="ARBA00022837"/>
    </source>
</evidence>
<feature type="compositionally biased region" description="Polar residues" evidence="4">
    <location>
        <begin position="339"/>
        <end position="369"/>
    </location>
</feature>
<sequence>MESLKVSFERELKNKLAQKSSGSQSEETVLLKSFKYFDLNGNGTVEPEEFAKAIEKIGIMIPTKQDLDALFGLYDTDRSGALDYKEFSMALFGKDHSGGSPAKGGAGGSDPDALVERLRTKLASRGARGIIGLGKQFRIMDDNNSRSLDLYEFTKAVKDYMLGFADAEIKVLYGYFDSDRSGSVDYDEFLRALRGPMNPSRKKLVAQAYNKLDKDRSGYIDINDIKGVYSAKTHPDVLSGKKTEEQILLEFLETFETHHSIRNNNAPDHIVTKEEFEEYYNNISASIDNDQYFELMMNNAWKINDGDRNYGKGWTNKEETGPAQKQNQNMSAAGGRPGTASQQTYSRPQTGSRGQAVSSGYQGGNNIFGTQAQTQAKPQQQQQQQNQDSNTPPMSYSEQQLLELFRSKLAARGARGLIGLAKQFKIADDDNSKDLDTYEFKKAVRDFRVGLEDKDSERLFRVFDRDRSGKIDYEEFLRGVRGEMNQFRVNLCKKAFTIMDKDKSGILDLDDIKQAYNAKQHPDVKSGKKKEDDVLLEFLDTFEQHYGLSHENSRDGRVDMGEWIEYYNNVSMSIDDDKYFELMMNSAWNLDNSRVTKKGWGGEF</sequence>
<evidence type="ECO:0000259" key="5">
    <source>
        <dbReference type="PROSITE" id="PS50222"/>
    </source>
</evidence>
<keyword evidence="3" id="KW-0106">Calcium</keyword>
<protein>
    <submittedName>
        <fullName evidence="6">Ef hand family protein</fullName>
    </submittedName>
</protein>
<dbReference type="PANTHER" id="PTHR34524:SF6">
    <property type="entry name" value="CALCYPHOSINE LIKE"/>
    <property type="match status" value="1"/>
</dbReference>
<dbReference type="Proteomes" id="UP000039865">
    <property type="component" value="Unassembled WGS sequence"/>
</dbReference>
<keyword evidence="7" id="KW-1185">Reference proteome</keyword>
<dbReference type="InterPro" id="IPR011992">
    <property type="entry name" value="EF-hand-dom_pair"/>
</dbReference>
<feature type="domain" description="EF-hand" evidence="5">
    <location>
        <begin position="451"/>
        <end position="486"/>
    </location>
</feature>
<dbReference type="OMA" id="MIRCDHA"/>
<dbReference type="EMBL" id="CCKQ01013935">
    <property type="protein sequence ID" value="CDW85656.1"/>
    <property type="molecule type" value="Genomic_DNA"/>
</dbReference>
<feature type="domain" description="EF-hand" evidence="5">
    <location>
        <begin position="62"/>
        <end position="97"/>
    </location>
</feature>
<evidence type="ECO:0000313" key="6">
    <source>
        <dbReference type="EMBL" id="CDW85656.1"/>
    </source>
</evidence>
<feature type="compositionally biased region" description="Low complexity" evidence="4">
    <location>
        <begin position="370"/>
        <end position="387"/>
    </location>
</feature>
<dbReference type="CDD" id="cd00051">
    <property type="entry name" value="EFh"/>
    <property type="match status" value="1"/>
</dbReference>
<dbReference type="PANTHER" id="PTHR34524">
    <property type="entry name" value="CALCYPHOSIN"/>
    <property type="match status" value="1"/>
</dbReference>
<evidence type="ECO:0000256" key="1">
    <source>
        <dbReference type="ARBA" id="ARBA00022723"/>
    </source>
</evidence>
<proteinExistence type="predicted"/>
<dbReference type="AlphaFoldDB" id="A0A078AUG7"/>
<feature type="domain" description="EF-hand" evidence="5">
    <location>
        <begin position="25"/>
        <end position="60"/>
    </location>
</feature>
<name>A0A078AUG7_STYLE</name>
<dbReference type="Gene3D" id="1.10.238.10">
    <property type="entry name" value="EF-hand"/>
    <property type="match status" value="5"/>
</dbReference>
<evidence type="ECO:0000256" key="2">
    <source>
        <dbReference type="ARBA" id="ARBA00022737"/>
    </source>
</evidence>